<feature type="compositionally biased region" description="Polar residues" evidence="1">
    <location>
        <begin position="396"/>
        <end position="408"/>
    </location>
</feature>
<gene>
    <name evidence="2" type="ORF">GCM10009745_56720</name>
</gene>
<keyword evidence="3" id="KW-1185">Reference proteome</keyword>
<dbReference type="Proteomes" id="UP001500280">
    <property type="component" value="Unassembled WGS sequence"/>
</dbReference>
<dbReference type="RefSeq" id="WP_344158478.1">
    <property type="nucleotide sequence ID" value="NZ_BAAANF010000018.1"/>
</dbReference>
<feature type="compositionally biased region" description="Low complexity" evidence="1">
    <location>
        <begin position="463"/>
        <end position="484"/>
    </location>
</feature>
<dbReference type="InterPro" id="IPR050972">
    <property type="entry name" value="SDr-like"/>
</dbReference>
<feature type="region of interest" description="Disordered" evidence="1">
    <location>
        <begin position="254"/>
        <end position="1153"/>
    </location>
</feature>
<proteinExistence type="predicted"/>
<sequence>MPLVDLDDPEELRARWSALAAVSHATGFDRRWYADMGGYYHQDETGSILRLQRLGDGRAVLFGYQTQHSQTAGSDLLAGSPEWIGQPEVRQRLAAGELGFVYGAFNGTWARAAYEGDPWEPVPDGFLEIGGWITSEEDSAREMIEWVAEWADYLGGLDSLLPAGIALIRTGGAITPEALGAFFAAFTIDPRSPVQPNIPVGVAAAREFSANLAVAEKFPSEPDAPVGSVVEPVVTGARDDGRAGYDEESFVVPPGISPFTGQPIATDTGGIPLESGQPAAYQQVPFGRDEKSDEYGVVGKKQGWLRRRKQDEPSTPAAAPPAAPAPGSYVPTDVPDNGLPYNRLPSSEPPRVGGGRHEGDDFYASLFADTPATPTTPDPDWETAEQPAWSDADATSEYNPFQDAQPNDATAERPPITPEQPAPHSPFAPGPDATAPHSPFAPVSDSDVTADHSPVARASDQGAAAGHPPSAPAADPQATAAYSPFAPVHDSDVTADHSPVARASDRGAAAGHPPAAPAADPQVAAGPGQANEGWGGPAWVNGQWVEAPPSSSASAPSTTNAPAAPSPAQPTASDGSSPEVGTPAAAFADDDDAPTAEIAAVPADDEASFTGPSPFAPAVADPVASPELAGGTSDRAEPTTGNPFAPHQGESTRQAANPVVPAANAGAVDASPFAPQSAEPPRTSADQFPPSPARAGEPDAGSPFGRQSAGVGESSGSPFAPGAGAEPDAVLDDETAEIPVIVEASTDQYPQAQVEPHPQPWPQPTPGPWPQPTDPQPVPTPHPSPDPRPAPGPDPYPAPGPDPLPTPEPQPDPYPHPTPEPTPTPDPTPRPGPDPTPYPDPEPSPFPVPDPTPYPAPDPTPYPTPEPNPYPGPDPTPYPGPDPTPYPGPDPTPYPTPEPMPQPEPEPVPQPVPPGEPEPVPDPVPAPEPGPEPVPEPREPSPWPDGQPGQVASVVGDDEPTGEIPVVDAAAAMQEPAEDEWERAGASDALTREPEAHAQYDEPEVHAQNGHAPYGEPIAEAWSEDAHVQGGEPVAGAWPQNGHVPDGEPVAEAWSDSGRAQDGEAGGDGWSANEYAQGGGPDEEWAEDEPTGVIPAVFDDEPQTAYAQAGRDDGEAQSAYAEADRDGEPQAGFAEAGSGVGAPQEGYAEAGRGEAGLGTPAGLGALASAGGMSIPGLGLVGADGPGVELVPGSLEEAMRAERERSRPRPKGSPAFDALHAWCRARTAIVPSGFTIQVQVLDPGAPSYRFDLEPPEVDDPEFAADKLSELLGDLWVTEAQGEHGGWLFARLDAAGRTLRIDRWYDQVPEWWDTPVESRLDVGNLARRLTARAPQWQPSYVEKLYTSAR</sequence>
<comment type="caution">
    <text evidence="2">The sequence shown here is derived from an EMBL/GenBank/DDBJ whole genome shotgun (WGS) entry which is preliminary data.</text>
</comment>
<feature type="compositionally biased region" description="Low complexity" evidence="1">
    <location>
        <begin position="655"/>
        <end position="670"/>
    </location>
</feature>
<feature type="compositionally biased region" description="Pro residues" evidence="1">
    <location>
        <begin position="415"/>
        <end position="429"/>
    </location>
</feature>
<name>A0ABN2IC34_9ACTN</name>
<evidence type="ECO:0000256" key="1">
    <source>
        <dbReference type="SAM" id="MobiDB-lite"/>
    </source>
</evidence>
<dbReference type="EMBL" id="BAAANF010000018">
    <property type="protein sequence ID" value="GAA1702140.1"/>
    <property type="molecule type" value="Genomic_DNA"/>
</dbReference>
<feature type="compositionally biased region" description="Pro residues" evidence="1">
    <location>
        <begin position="757"/>
        <end position="945"/>
    </location>
</feature>
<protein>
    <submittedName>
        <fullName evidence="2">Uncharacterized protein</fullName>
    </submittedName>
</protein>
<feature type="compositionally biased region" description="Basic and acidic residues" evidence="1">
    <location>
        <begin position="982"/>
        <end position="1005"/>
    </location>
</feature>
<feature type="compositionally biased region" description="Low complexity" evidence="1">
    <location>
        <begin position="547"/>
        <end position="563"/>
    </location>
</feature>
<feature type="compositionally biased region" description="Low complexity" evidence="1">
    <location>
        <begin position="507"/>
        <end position="530"/>
    </location>
</feature>
<accession>A0ABN2IC34</accession>
<evidence type="ECO:0000313" key="2">
    <source>
        <dbReference type="EMBL" id="GAA1702140.1"/>
    </source>
</evidence>
<dbReference type="PANTHER" id="PTHR34403:SF14">
    <property type="entry name" value="OS05G0225800 PROTEIN"/>
    <property type="match status" value="1"/>
</dbReference>
<organism evidence="2 3">
    <name type="scientific">Kribbella yunnanensis</name>
    <dbReference type="NCBI Taxonomy" id="190194"/>
    <lineage>
        <taxon>Bacteria</taxon>
        <taxon>Bacillati</taxon>
        <taxon>Actinomycetota</taxon>
        <taxon>Actinomycetes</taxon>
        <taxon>Propionibacteriales</taxon>
        <taxon>Kribbellaceae</taxon>
        <taxon>Kribbella</taxon>
    </lineage>
</organism>
<evidence type="ECO:0000313" key="3">
    <source>
        <dbReference type="Proteomes" id="UP001500280"/>
    </source>
</evidence>
<dbReference type="PANTHER" id="PTHR34403">
    <property type="entry name" value="TOL-PAL SYSTEM PROTEIN TOLA"/>
    <property type="match status" value="1"/>
</dbReference>
<feature type="compositionally biased region" description="Acidic residues" evidence="1">
    <location>
        <begin position="1081"/>
        <end position="1090"/>
    </location>
</feature>
<reference evidence="2 3" key="1">
    <citation type="journal article" date="2019" name="Int. J. Syst. Evol. Microbiol.">
        <title>The Global Catalogue of Microorganisms (GCM) 10K type strain sequencing project: providing services to taxonomists for standard genome sequencing and annotation.</title>
        <authorList>
            <consortium name="The Broad Institute Genomics Platform"/>
            <consortium name="The Broad Institute Genome Sequencing Center for Infectious Disease"/>
            <person name="Wu L."/>
            <person name="Ma J."/>
        </authorList>
    </citation>
    <scope>NUCLEOTIDE SEQUENCE [LARGE SCALE GENOMIC DNA]</scope>
    <source>
        <strain evidence="2 3">JCM 14307</strain>
    </source>
</reference>